<dbReference type="Pfam" id="PF01612">
    <property type="entry name" value="DNA_pol_A_exo1"/>
    <property type="match status" value="1"/>
</dbReference>
<dbReference type="SUPFAM" id="SSF56672">
    <property type="entry name" value="DNA/RNA polymerases"/>
    <property type="match status" value="1"/>
</dbReference>
<dbReference type="InterPro" id="IPR043502">
    <property type="entry name" value="DNA/RNA_pol_sf"/>
</dbReference>
<dbReference type="InterPro" id="IPR012337">
    <property type="entry name" value="RNaseH-like_sf"/>
</dbReference>
<evidence type="ECO:0000259" key="3">
    <source>
        <dbReference type="SMART" id="SM00482"/>
    </source>
</evidence>
<organism evidence="4">
    <name type="scientific">Rapaza viridis</name>
    <dbReference type="NCBI Taxonomy" id="1112050"/>
    <lineage>
        <taxon>Eukaryota</taxon>
        <taxon>Discoba</taxon>
        <taxon>Euglenozoa</taxon>
        <taxon>Euglenida</taxon>
        <taxon>Spirocuta</taxon>
        <taxon>Euglenophyceae</taxon>
        <taxon>Rapazida</taxon>
        <taxon>Rapazidae</taxon>
        <taxon>Rapaza</taxon>
    </lineage>
</organism>
<dbReference type="EMBL" id="LC516828">
    <property type="protein sequence ID" value="BBU67629.1"/>
    <property type="molecule type" value="mRNA"/>
</dbReference>
<dbReference type="InterPro" id="IPR002298">
    <property type="entry name" value="DNA_polymerase_A"/>
</dbReference>
<dbReference type="SUPFAM" id="SSF53098">
    <property type="entry name" value="Ribonuclease H-like"/>
    <property type="match status" value="1"/>
</dbReference>
<dbReference type="PRINTS" id="PR00868">
    <property type="entry name" value="DNAPOLI"/>
</dbReference>
<dbReference type="AlphaFoldDB" id="A0A6F8QH97"/>
<evidence type="ECO:0000256" key="2">
    <source>
        <dbReference type="SAM" id="MobiDB-lite"/>
    </source>
</evidence>
<protein>
    <submittedName>
        <fullName evidence="4">Putative mitochondrial DNA polymerase</fullName>
    </submittedName>
</protein>
<dbReference type="InterPro" id="IPR001098">
    <property type="entry name" value="DNA-dir_DNA_pol_A_palm_dom"/>
</dbReference>
<dbReference type="GO" id="GO:0008408">
    <property type="term" value="F:3'-5' exonuclease activity"/>
    <property type="evidence" value="ECO:0007669"/>
    <property type="project" value="InterPro"/>
</dbReference>
<dbReference type="SMART" id="SM00482">
    <property type="entry name" value="POLAc"/>
    <property type="match status" value="1"/>
</dbReference>
<dbReference type="InterPro" id="IPR002562">
    <property type="entry name" value="3'-5'_exonuclease_dom"/>
</dbReference>
<keyword evidence="1" id="KW-0235">DNA replication</keyword>
<dbReference type="PANTHER" id="PTHR10133">
    <property type="entry name" value="DNA POLYMERASE I"/>
    <property type="match status" value="1"/>
</dbReference>
<feature type="compositionally biased region" description="Acidic residues" evidence="2">
    <location>
        <begin position="598"/>
        <end position="611"/>
    </location>
</feature>
<reference evidence="4" key="1">
    <citation type="journal article" date="2020" name="Pathogens">
        <title>Inventory and evolution of mitochondrion-localized family A DNA polymerases in Euglenozoa.</title>
        <authorList>
            <person name="Harada R."/>
            <person name="Hirakawa Y."/>
            <person name="Yabuki A."/>
            <person name="Kashiyama Y."/>
            <person name="Maruyama M."/>
            <person name="Onuma R."/>
            <person name="Soukal P."/>
            <person name="Miyagishima S."/>
            <person name="Hampl V."/>
            <person name="Tanifuji G."/>
            <person name="Inagaki Y."/>
        </authorList>
    </citation>
    <scope>NUCLEOTIDE SEQUENCE</scope>
    <source>
        <strain evidence="4">PRA-360</strain>
    </source>
</reference>
<dbReference type="InterPro" id="IPR036397">
    <property type="entry name" value="RNaseH_sf"/>
</dbReference>
<evidence type="ECO:0000313" key="4">
    <source>
        <dbReference type="EMBL" id="BBU67629.1"/>
    </source>
</evidence>
<feature type="domain" description="DNA-directed DNA polymerase family A palm" evidence="3">
    <location>
        <begin position="796"/>
        <end position="1046"/>
    </location>
</feature>
<dbReference type="GO" id="GO:0006261">
    <property type="term" value="P:DNA-templated DNA replication"/>
    <property type="evidence" value="ECO:0007669"/>
    <property type="project" value="InterPro"/>
</dbReference>
<gene>
    <name evidence="4" type="primary">POP_e1</name>
</gene>
<dbReference type="GO" id="GO:0003677">
    <property type="term" value="F:DNA binding"/>
    <property type="evidence" value="ECO:0007669"/>
    <property type="project" value="InterPro"/>
</dbReference>
<name>A0A6F8QH97_9EUGL</name>
<dbReference type="GO" id="GO:0003887">
    <property type="term" value="F:DNA-directed DNA polymerase activity"/>
    <property type="evidence" value="ECO:0007669"/>
    <property type="project" value="InterPro"/>
</dbReference>
<dbReference type="PANTHER" id="PTHR10133:SF27">
    <property type="entry name" value="DNA POLYMERASE NU"/>
    <property type="match status" value="1"/>
</dbReference>
<dbReference type="GO" id="GO:0006302">
    <property type="term" value="P:double-strand break repair"/>
    <property type="evidence" value="ECO:0007669"/>
    <property type="project" value="TreeGrafter"/>
</dbReference>
<dbReference type="Gene3D" id="3.30.70.370">
    <property type="match status" value="1"/>
</dbReference>
<dbReference type="Pfam" id="PF00476">
    <property type="entry name" value="DNA_pol_A"/>
    <property type="match status" value="1"/>
</dbReference>
<dbReference type="Gene3D" id="3.30.420.10">
    <property type="entry name" value="Ribonuclease H-like superfamily/Ribonuclease H"/>
    <property type="match status" value="1"/>
</dbReference>
<proteinExistence type="evidence at transcript level"/>
<feature type="region of interest" description="Disordered" evidence="2">
    <location>
        <begin position="598"/>
        <end position="629"/>
    </location>
</feature>
<dbReference type="Gene3D" id="1.10.150.20">
    <property type="entry name" value="5' to 3' exonuclease, C-terminal subdomain"/>
    <property type="match status" value="1"/>
</dbReference>
<accession>A0A6F8QH97</accession>
<evidence type="ECO:0000256" key="1">
    <source>
        <dbReference type="ARBA" id="ARBA00022705"/>
    </source>
</evidence>
<sequence>MRRIHRTARTPQFGCWTAEKAVLGCGHVRRGFRSCRSHMVELTMSGQGLRSMGTSIIGIPSSSSYCTSSHASQHMVLSTWVPKGVTIVQDLDTANRVMGILMGMDESVVFGVDTEIEGIELSEDSPWDQGEITCVSIYCGDQADFGTGPRLWIDALDGASGILDVFAPFFASPNKAKVYHNYSFDKAQLSRYYKPRFGADWHQGFHADTMHLARLEDPSRASYALDNLSTEILALDEVKVGMKDRFAVPTVKKDNTLSKRLALAPISELQRDPKTRCEWIDYSCDDAKVTWKLFQKLKESVIALTWEPLHSKIEGKGKNMWDLYCENWQPFGEILTCIEETGVFMNTEFLKEMSIVASEDLKQHEEAFRQWVYDLYCWKHGEEFAQTSRIKNMNIHSQTQLRQLIFAPCKKKNNHDLPEEMAEKKVFWEPTSDPEDIADLSKIHDDWITCAKIDLAIFDLQAETKEKQAKISADLEQQFPELKDAFSIKEPLDDRQRMLMILEFERDEALENCKDVTMRPSIEAKYEEAILYARKAMPPSLEAGSAELSVQQVKEKAEAAIKSLQVECDAEVARLRASMPETQPIPKYQQIAKDLLGEEADSSEDIPEDEKPEPKSKMPKTPKRKHYEEPIAKLEAAKERALSALTKRGLPILIKGLNFDTSSLKKRSDFTDSGWPATSVSSLQTLLRKSLTSEKNWNTWEQSGHSSNSSGPLLSMVEQQEAFKGAPEQAEAMHGAIDSLVTVAGIQKLLTGFIDPLTGKSAKGRIHPSLNLNTETGRLSCRRPNFQNIPALMKDQYRIRHAVRGEQGKGLIVADYSQLELRVMAQITNCEGMIDAFQRGSDIHSETAYDMYKSIQEHYGHDRVTALGKLKEDFANERKNAKTLNFAIAYGQTATGLAELWGVTKSEAQERKNDWFMARQEVQTWQNETIQFARENGYVRTLLGRRRNINPDDLNFKYDRGMKKWEPDQDKYNKEKEQKMKEQKEKLSLKNHLERVAMNTPIQGGAADIVAAAMLNVSENARLKELGFQMIMQVHDEIIMEGPEEASEEALELLISLMRQPRHLMEIVDFQVPLEVDGKCAKTWFEAK</sequence>